<protein>
    <recommendedName>
        <fullName evidence="1">Molybdopterin-guanine dinucleotide biosynthesis protein B (MobB) domain-containing protein</fullName>
    </recommendedName>
</protein>
<evidence type="ECO:0000259" key="1">
    <source>
        <dbReference type="Pfam" id="PF03205"/>
    </source>
</evidence>
<evidence type="ECO:0000313" key="2">
    <source>
        <dbReference type="EMBL" id="KKK36940.1"/>
    </source>
</evidence>
<organism evidence="2 3">
    <name type="scientific">Mesobacillus campisalis</name>
    <dbReference type="NCBI Taxonomy" id="1408103"/>
    <lineage>
        <taxon>Bacteria</taxon>
        <taxon>Bacillati</taxon>
        <taxon>Bacillota</taxon>
        <taxon>Bacilli</taxon>
        <taxon>Bacillales</taxon>
        <taxon>Bacillaceae</taxon>
        <taxon>Mesobacillus</taxon>
    </lineage>
</organism>
<dbReference type="Pfam" id="PF03205">
    <property type="entry name" value="MobB"/>
    <property type="match status" value="1"/>
</dbReference>
<name>A0A0M2SWD7_9BACI</name>
<feature type="domain" description="Molybdopterin-guanine dinucleotide biosynthesis protein B (MobB)" evidence="1">
    <location>
        <begin position="8"/>
        <end position="127"/>
    </location>
</feature>
<accession>A0A0M2SWD7</accession>
<sequence length="178" mass="19630">MALVKPVIFQIVGYQDSGKTTAMMNLIARLSIQGYQVATIKHHGHGGKPDLSEKKDSGRHVKAGALASLIEGDGRVLLQAEKQQWGIQEQLKLLSVLSPDIVLIEGHKHEAFPKAVLLRDENDLHLLDELTNIKVAAWREPKLGSLDGQTACPLFSVMAEAYAWIEDYLKQEAAILDN</sequence>
<dbReference type="SUPFAM" id="SSF52540">
    <property type="entry name" value="P-loop containing nucleoside triphosphate hydrolases"/>
    <property type="match status" value="1"/>
</dbReference>
<dbReference type="PANTHER" id="PTHR40072">
    <property type="entry name" value="MOLYBDOPTERIN-GUANINE DINUCLEOTIDE BIOSYNTHESIS ADAPTER PROTEIN-RELATED"/>
    <property type="match status" value="1"/>
</dbReference>
<keyword evidence="3" id="KW-1185">Reference proteome</keyword>
<proteinExistence type="predicted"/>
<dbReference type="Gene3D" id="3.40.50.300">
    <property type="entry name" value="P-loop containing nucleotide triphosphate hydrolases"/>
    <property type="match status" value="1"/>
</dbReference>
<dbReference type="GO" id="GO:0005525">
    <property type="term" value="F:GTP binding"/>
    <property type="evidence" value="ECO:0007669"/>
    <property type="project" value="InterPro"/>
</dbReference>
<dbReference type="PANTHER" id="PTHR40072:SF1">
    <property type="entry name" value="MOLYBDOPTERIN-GUANINE DINUCLEOTIDE BIOSYNTHESIS ADAPTER PROTEIN"/>
    <property type="match status" value="1"/>
</dbReference>
<evidence type="ECO:0000313" key="3">
    <source>
        <dbReference type="Proteomes" id="UP000034166"/>
    </source>
</evidence>
<dbReference type="GO" id="GO:0006777">
    <property type="term" value="P:Mo-molybdopterin cofactor biosynthetic process"/>
    <property type="evidence" value="ECO:0007669"/>
    <property type="project" value="InterPro"/>
</dbReference>
<dbReference type="RefSeq" id="WP_046524824.1">
    <property type="nucleotide sequence ID" value="NZ_LAYY01000019.1"/>
</dbReference>
<comment type="caution">
    <text evidence="2">The sequence shown here is derived from an EMBL/GenBank/DDBJ whole genome shotgun (WGS) entry which is preliminary data.</text>
</comment>
<dbReference type="PATRIC" id="fig|1408103.3.peg.3622"/>
<dbReference type="Proteomes" id="UP000034166">
    <property type="component" value="Unassembled WGS sequence"/>
</dbReference>
<dbReference type="EMBL" id="LAYY01000019">
    <property type="protein sequence ID" value="KKK36940.1"/>
    <property type="molecule type" value="Genomic_DNA"/>
</dbReference>
<dbReference type="InterPro" id="IPR027417">
    <property type="entry name" value="P-loop_NTPase"/>
</dbReference>
<reference evidence="2 3" key="1">
    <citation type="submission" date="2015-04" db="EMBL/GenBank/DDBJ databases">
        <title>Taxonomic description and genome sequence of Bacillus campisalis sp. nov., a novel member of the genus Bacillus isolated from solar saltern.</title>
        <authorList>
            <person name="Mathan Kumar R."/>
            <person name="Kaur G."/>
            <person name="Kumar A."/>
            <person name="Singh N.K."/>
            <person name="Kaur N."/>
            <person name="Kumar N."/>
            <person name="Mayilraj S."/>
        </authorList>
    </citation>
    <scope>NUCLEOTIDE SEQUENCE [LARGE SCALE GENOMIC DNA]</scope>
    <source>
        <strain evidence="2 3">SA2-6</strain>
    </source>
</reference>
<dbReference type="InterPro" id="IPR004435">
    <property type="entry name" value="MobB_dom"/>
</dbReference>
<dbReference type="NCBIfam" id="TIGR00176">
    <property type="entry name" value="mobB"/>
    <property type="match status" value="1"/>
</dbReference>
<dbReference type="InterPro" id="IPR052539">
    <property type="entry name" value="MGD_biosynthesis_adapter"/>
</dbReference>
<gene>
    <name evidence="2" type="ORF">WQ57_16265</name>
</gene>
<dbReference type="AlphaFoldDB" id="A0A0M2SWD7"/>